<sequence>MALLVIFVLLATAAGSQATAPPSAPNTTHIKLLWHEVVSGRHPMAIQAASVPTTNASKSFFGAVYVTDDLLTDALLQIGTSAHGPVAGLVRHDFVFTSGEYNGSSIAIFGRNEVQAGRRQGDANRRRHGHLRWARGFAQASTRKFNLKTGDAGVEYNLFIRHE</sequence>
<dbReference type="Proteomes" id="UP000008810">
    <property type="component" value="Chromosome 4"/>
</dbReference>
<organism evidence="2">
    <name type="scientific">Brachypodium distachyon</name>
    <name type="common">Purple false brome</name>
    <name type="synonym">Trachynia distachya</name>
    <dbReference type="NCBI Taxonomy" id="15368"/>
    <lineage>
        <taxon>Eukaryota</taxon>
        <taxon>Viridiplantae</taxon>
        <taxon>Streptophyta</taxon>
        <taxon>Embryophyta</taxon>
        <taxon>Tracheophyta</taxon>
        <taxon>Spermatophyta</taxon>
        <taxon>Magnoliopsida</taxon>
        <taxon>Liliopsida</taxon>
        <taxon>Poales</taxon>
        <taxon>Poaceae</taxon>
        <taxon>BOP clade</taxon>
        <taxon>Pooideae</taxon>
        <taxon>Stipodae</taxon>
        <taxon>Brachypodieae</taxon>
        <taxon>Brachypodium</taxon>
    </lineage>
</organism>
<comment type="subunit">
    <text evidence="1">Homodimer.</text>
</comment>
<reference evidence="3" key="3">
    <citation type="submission" date="2018-08" db="UniProtKB">
        <authorList>
            <consortium name="EnsemblPlants"/>
        </authorList>
    </citation>
    <scope>IDENTIFICATION</scope>
    <source>
        <strain evidence="3">cv. Bd21</strain>
    </source>
</reference>
<evidence type="ECO:0000313" key="4">
    <source>
        <dbReference type="Proteomes" id="UP000008810"/>
    </source>
</evidence>
<dbReference type="GO" id="GO:0048046">
    <property type="term" value="C:apoplast"/>
    <property type="evidence" value="ECO:0007669"/>
    <property type="project" value="UniProtKB-SubCell"/>
</dbReference>
<evidence type="ECO:0000256" key="1">
    <source>
        <dbReference type="RuleBase" id="RU363099"/>
    </source>
</evidence>
<comment type="similarity">
    <text evidence="1">Belongs to the plant dirigent protein family.</text>
</comment>
<dbReference type="PANTHER" id="PTHR21495">
    <property type="entry name" value="NUCLEOPORIN-RELATED"/>
    <property type="match status" value="1"/>
</dbReference>
<protein>
    <recommendedName>
        <fullName evidence="1">Dirigent protein</fullName>
    </recommendedName>
</protein>
<dbReference type="STRING" id="15368.A0A0Q3LHC0"/>
<keyword evidence="1" id="KW-0732">Signal</keyword>
<dbReference type="InParanoid" id="A0A0Q3LHC0"/>
<keyword evidence="4" id="KW-1185">Reference proteome</keyword>
<dbReference type="Gramene" id="KQJ92029">
    <property type="protein sequence ID" value="KQJ92029"/>
    <property type="gene ID" value="BRADI_4g41310v3"/>
</dbReference>
<feature type="signal peptide" evidence="1">
    <location>
        <begin position="1"/>
        <end position="18"/>
    </location>
</feature>
<dbReference type="OrthoDB" id="1864232at2759"/>
<dbReference type="InterPro" id="IPR004265">
    <property type="entry name" value="Dirigent"/>
</dbReference>
<dbReference type="Pfam" id="PF03018">
    <property type="entry name" value="Dirigent"/>
    <property type="match status" value="1"/>
</dbReference>
<evidence type="ECO:0000313" key="2">
    <source>
        <dbReference type="EMBL" id="KQJ92029.1"/>
    </source>
</evidence>
<name>A0A0Q3LHC0_BRADI</name>
<comment type="subcellular location">
    <subcellularLocation>
        <location evidence="1">Secreted</location>
        <location evidence="1">Extracellular space</location>
        <location evidence="1">Apoplast</location>
    </subcellularLocation>
</comment>
<feature type="chain" id="PRO_5034026707" description="Dirigent protein" evidence="1">
    <location>
        <begin position="19"/>
        <end position="163"/>
    </location>
</feature>
<comment type="function">
    <text evidence="1">Dirigent proteins impart stereoselectivity on the phenoxy radical-coupling reaction, yielding optically active lignans from two molecules of coniferyl alcohol in the biosynthesis of lignans, flavonolignans, and alkaloids and thus plays a central role in plant secondary metabolism.</text>
</comment>
<proteinExistence type="inferred from homology"/>
<reference evidence="2 3" key="1">
    <citation type="journal article" date="2010" name="Nature">
        <title>Genome sequencing and analysis of the model grass Brachypodium distachyon.</title>
        <authorList>
            <consortium name="International Brachypodium Initiative"/>
        </authorList>
    </citation>
    <scope>NUCLEOTIDE SEQUENCE [LARGE SCALE GENOMIC DNA]</scope>
    <source>
        <strain evidence="2 3">Bd21</strain>
    </source>
</reference>
<evidence type="ECO:0000313" key="3">
    <source>
        <dbReference type="EnsemblPlants" id="KQJ92029"/>
    </source>
</evidence>
<dbReference type="AlphaFoldDB" id="A0A0Q3LHC0"/>
<keyword evidence="1" id="KW-0964">Secreted</keyword>
<keyword evidence="1" id="KW-0052">Apoplast</keyword>
<dbReference type="EnsemblPlants" id="KQJ92029">
    <property type="protein sequence ID" value="KQJ92029"/>
    <property type="gene ID" value="BRADI_4g41310v3"/>
</dbReference>
<reference evidence="2" key="2">
    <citation type="submission" date="2017-06" db="EMBL/GenBank/DDBJ databases">
        <title>WGS assembly of Brachypodium distachyon.</title>
        <authorList>
            <consortium name="The International Brachypodium Initiative"/>
            <person name="Lucas S."/>
            <person name="Harmon-Smith M."/>
            <person name="Lail K."/>
            <person name="Tice H."/>
            <person name="Grimwood J."/>
            <person name="Bruce D."/>
            <person name="Barry K."/>
            <person name="Shu S."/>
            <person name="Lindquist E."/>
            <person name="Wang M."/>
            <person name="Pitluck S."/>
            <person name="Vogel J.P."/>
            <person name="Garvin D.F."/>
            <person name="Mockler T.C."/>
            <person name="Schmutz J."/>
            <person name="Rokhsar D."/>
            <person name="Bevan M.W."/>
        </authorList>
    </citation>
    <scope>NUCLEOTIDE SEQUENCE</scope>
    <source>
        <strain evidence="2">Bd21</strain>
    </source>
</reference>
<accession>A0A0Q3LHC0</accession>
<dbReference type="EMBL" id="CM000883">
    <property type="protein sequence ID" value="KQJ92029.1"/>
    <property type="molecule type" value="Genomic_DNA"/>
</dbReference>
<gene>
    <name evidence="2" type="ORF">BRADI_4g41310v3</name>
</gene>